<dbReference type="AlphaFoldDB" id="L0JR04"/>
<evidence type="ECO:0000313" key="3">
    <source>
        <dbReference type="EMBL" id="ELY69131.1"/>
    </source>
</evidence>
<keyword evidence="2" id="KW-0614">Plasmid</keyword>
<geneLocation type="plasmid" evidence="2 4">
    <name>pNATPE02</name>
</geneLocation>
<dbReference type="Proteomes" id="UP000011593">
    <property type="component" value="Unassembled WGS sequence"/>
</dbReference>
<gene>
    <name evidence="2" type="ordered locus">Natpe_4241</name>
    <name evidence="3" type="ORF">C488_20627</name>
</gene>
<proteinExistence type="predicted"/>
<dbReference type="KEGG" id="npe:Natpe_4241"/>
<dbReference type="Proteomes" id="UP000010843">
    <property type="component" value="Plasmid pNATPE02"/>
</dbReference>
<keyword evidence="5" id="KW-1185">Reference proteome</keyword>
<keyword evidence="1" id="KW-0472">Membrane</keyword>
<evidence type="ECO:0000313" key="5">
    <source>
        <dbReference type="Proteomes" id="UP000011593"/>
    </source>
</evidence>
<protein>
    <submittedName>
        <fullName evidence="2">Uncharacterized protein</fullName>
    </submittedName>
</protein>
<reference evidence="2" key="2">
    <citation type="submission" date="2012-02" db="EMBL/GenBank/DDBJ databases">
        <title>Complete sequence of plasmid 2 of Natrinema pellirubrum DSM 15624.</title>
        <authorList>
            <consortium name="US DOE Joint Genome Institute"/>
            <person name="Lucas S."/>
            <person name="Han J."/>
            <person name="Lapidus A."/>
            <person name="Cheng J.-F."/>
            <person name="Goodwin L."/>
            <person name="Pitluck S."/>
            <person name="Peters L."/>
            <person name="Teshima H."/>
            <person name="Detter J.C."/>
            <person name="Han C."/>
            <person name="Tapia R."/>
            <person name="Land M."/>
            <person name="Hauser L."/>
            <person name="Kyrpides N."/>
            <person name="Ivanova N."/>
            <person name="Pagani I."/>
            <person name="Sproer C."/>
            <person name="Anderson I."/>
            <person name="Woyke T."/>
        </authorList>
    </citation>
    <scope>NUCLEOTIDE SEQUENCE</scope>
    <source>
        <strain evidence="2">DSM 15624</strain>
        <plasmid evidence="2">pNATPE02</plasmid>
    </source>
</reference>
<feature type="transmembrane region" description="Helical" evidence="1">
    <location>
        <begin position="43"/>
        <end position="69"/>
    </location>
</feature>
<reference evidence="3 5" key="3">
    <citation type="journal article" date="2014" name="PLoS Genet.">
        <title>Phylogenetically driven sequencing of extremely halophilic archaea reveals strategies for static and dynamic osmo-response.</title>
        <authorList>
            <person name="Becker E.A."/>
            <person name="Seitzer P.M."/>
            <person name="Tritt A."/>
            <person name="Larsen D."/>
            <person name="Krusor M."/>
            <person name="Yao A.I."/>
            <person name="Wu D."/>
            <person name="Madern D."/>
            <person name="Eisen J.A."/>
            <person name="Darling A.E."/>
            <person name="Facciotti M.T."/>
        </authorList>
    </citation>
    <scope>NUCLEOTIDE SEQUENCE [LARGE SCALE GENOMIC DNA]</scope>
    <source>
        <strain evidence="3 5">DSM 15624</strain>
    </source>
</reference>
<reference evidence="4" key="1">
    <citation type="submission" date="2012-02" db="EMBL/GenBank/DDBJ databases">
        <title>Complete sequence of plasmid 2 of Natrinema pellirubrum DSM 15624.</title>
        <authorList>
            <person name="Lucas S."/>
            <person name="Han J."/>
            <person name="Lapidus A."/>
            <person name="Cheng J.-F."/>
            <person name="Goodwin L."/>
            <person name="Pitluck S."/>
            <person name="Peters L."/>
            <person name="Teshima H."/>
            <person name="Detter J.C."/>
            <person name="Han C."/>
            <person name="Tapia R."/>
            <person name="Land M."/>
            <person name="Hauser L."/>
            <person name="Kyrpides N."/>
            <person name="Ivanova N."/>
            <person name="Pagani I."/>
            <person name="Sproer C."/>
            <person name="Anderson I."/>
            <person name="Woyke T."/>
        </authorList>
    </citation>
    <scope>NUCLEOTIDE SEQUENCE [LARGE SCALE GENOMIC DNA]</scope>
    <source>
        <strain evidence="4">DSM 15624 / JCM 10476 / NCIMB 786</strain>
        <plasmid evidence="4">pNATPE02</plasmid>
    </source>
</reference>
<keyword evidence="1" id="KW-0812">Transmembrane</keyword>
<dbReference type="EMBL" id="CP003374">
    <property type="protein sequence ID" value="AGB33945.1"/>
    <property type="molecule type" value="Genomic_DNA"/>
</dbReference>
<name>L0JR04_NATP1</name>
<evidence type="ECO:0000256" key="1">
    <source>
        <dbReference type="SAM" id="Phobius"/>
    </source>
</evidence>
<dbReference type="HOGENOM" id="CLU_982172_0_0_2"/>
<sequence length="283" mass="32818">MRRAGLKRHIRFELDGWKPKVVLDERYESFAVWGSRTVTALGILTSLLLIPPPISVVLAVALASLDLFFERISLMVQSMFVQPLPETWDSDAWQGNLYQYDRGMWGIGLLFDDKEIARVALETIRAWNYDEDVDRDGNIKMSFVELNDGGYMTYIYPSDERESLKEAAKEVERKQIEEGKIREHYQNRFQVIMAQDFDNPLGSHFRRFKDHYEGDRVMLNTFTTERLVDRGSGPMDGLPDEFGGVESIDPISLKEVRIAQESDLEHNSVEYQHLKYVMPLLEN</sequence>
<dbReference type="EMBL" id="AOIE01000123">
    <property type="protein sequence ID" value="ELY69131.1"/>
    <property type="molecule type" value="Genomic_DNA"/>
</dbReference>
<evidence type="ECO:0000313" key="4">
    <source>
        <dbReference type="Proteomes" id="UP000010843"/>
    </source>
</evidence>
<organism evidence="2 4">
    <name type="scientific">Natrinema pellirubrum (strain DSM 15624 / CIP 106293 / JCM 10476 / NCIMB 786 / 157)</name>
    <dbReference type="NCBI Taxonomy" id="797303"/>
    <lineage>
        <taxon>Archaea</taxon>
        <taxon>Methanobacteriati</taxon>
        <taxon>Methanobacteriota</taxon>
        <taxon>Stenosarchaea group</taxon>
        <taxon>Halobacteria</taxon>
        <taxon>Halobacteriales</taxon>
        <taxon>Natrialbaceae</taxon>
        <taxon>Natrinema</taxon>
    </lineage>
</organism>
<keyword evidence="1" id="KW-1133">Transmembrane helix</keyword>
<dbReference type="PATRIC" id="fig|797303.5.peg.4092"/>
<accession>L0JR04</accession>
<evidence type="ECO:0000313" key="2">
    <source>
        <dbReference type="EMBL" id="AGB33945.1"/>
    </source>
</evidence>
<dbReference type="OrthoDB" id="373459at2157"/>